<sequence>MAPNITDLPFKISLNLIRLAKTEANWVIHDVINIQCLRRNIICTISPRNSHGNISEPNEKTHSAPK</sequence>
<name>A0A8J4WCG9_9TREM</name>
<dbReference type="Proteomes" id="UP000748531">
    <property type="component" value="Unassembled WGS sequence"/>
</dbReference>
<proteinExistence type="predicted"/>
<protein>
    <submittedName>
        <fullName evidence="2">Uncharacterized protein</fullName>
    </submittedName>
</protein>
<evidence type="ECO:0000313" key="2">
    <source>
        <dbReference type="EMBL" id="KAF5394299.1"/>
    </source>
</evidence>
<feature type="compositionally biased region" description="Basic and acidic residues" evidence="1">
    <location>
        <begin position="57"/>
        <end position="66"/>
    </location>
</feature>
<keyword evidence="3" id="KW-1185">Reference proteome</keyword>
<gene>
    <name evidence="2" type="ORF">PHET_11873</name>
</gene>
<organism evidence="2 3">
    <name type="scientific">Paragonimus heterotremus</name>
    <dbReference type="NCBI Taxonomy" id="100268"/>
    <lineage>
        <taxon>Eukaryota</taxon>
        <taxon>Metazoa</taxon>
        <taxon>Spiralia</taxon>
        <taxon>Lophotrochozoa</taxon>
        <taxon>Platyhelminthes</taxon>
        <taxon>Trematoda</taxon>
        <taxon>Digenea</taxon>
        <taxon>Plagiorchiida</taxon>
        <taxon>Troglotremata</taxon>
        <taxon>Troglotrematidae</taxon>
        <taxon>Paragonimus</taxon>
    </lineage>
</organism>
<dbReference type="EMBL" id="LUCH01019234">
    <property type="protein sequence ID" value="KAF5394299.1"/>
    <property type="molecule type" value="Genomic_DNA"/>
</dbReference>
<accession>A0A8J4WCG9</accession>
<reference evidence="2" key="1">
    <citation type="submission" date="2019-05" db="EMBL/GenBank/DDBJ databases">
        <title>Annotation for the trematode Paragonimus heterotremus.</title>
        <authorList>
            <person name="Choi Y.-J."/>
        </authorList>
    </citation>
    <scope>NUCLEOTIDE SEQUENCE</scope>
    <source>
        <strain evidence="2">LC</strain>
    </source>
</reference>
<comment type="caution">
    <text evidence="2">The sequence shown here is derived from an EMBL/GenBank/DDBJ whole genome shotgun (WGS) entry which is preliminary data.</text>
</comment>
<dbReference type="AlphaFoldDB" id="A0A8J4WCG9"/>
<feature type="compositionally biased region" description="Polar residues" evidence="1">
    <location>
        <begin position="47"/>
        <end position="56"/>
    </location>
</feature>
<evidence type="ECO:0000313" key="3">
    <source>
        <dbReference type="Proteomes" id="UP000748531"/>
    </source>
</evidence>
<evidence type="ECO:0000256" key="1">
    <source>
        <dbReference type="SAM" id="MobiDB-lite"/>
    </source>
</evidence>
<feature type="region of interest" description="Disordered" evidence="1">
    <location>
        <begin position="47"/>
        <end position="66"/>
    </location>
</feature>